<evidence type="ECO:0000259" key="2">
    <source>
        <dbReference type="PROSITE" id="PS50405"/>
    </source>
</evidence>
<reference evidence="3 4" key="1">
    <citation type="submission" date="2016-10" db="EMBL/GenBank/DDBJ databases">
        <authorList>
            <person name="de Groot N.N."/>
        </authorList>
    </citation>
    <scope>NUCLEOTIDE SEQUENCE [LARGE SCALE GENOMIC DNA]</scope>
    <source>
        <strain evidence="3 4">DSM 16077</strain>
    </source>
</reference>
<dbReference type="InterPro" id="IPR004046">
    <property type="entry name" value="GST_C"/>
</dbReference>
<organism evidence="3 4">
    <name type="scientific">Maricaulis salignorans</name>
    <dbReference type="NCBI Taxonomy" id="144026"/>
    <lineage>
        <taxon>Bacteria</taxon>
        <taxon>Pseudomonadati</taxon>
        <taxon>Pseudomonadota</taxon>
        <taxon>Alphaproteobacteria</taxon>
        <taxon>Maricaulales</taxon>
        <taxon>Maricaulaceae</taxon>
        <taxon>Maricaulis</taxon>
    </lineage>
</organism>
<dbReference type="InterPro" id="IPR040079">
    <property type="entry name" value="Glutathione_S-Trfase"/>
</dbReference>
<sequence>MKFYDYKAAPSPRRARMFIAEKGLDIETIQVDLGAKAQFDPAYRAVNPRCTVPALALDDGVVLCDNASIARYLEEICPEPPLLGRDPVEKALVAEWLGRVEWEGFMGVAEALRNTSDFFKDSAIPGPQRYEQIPALAQRGRQRAEAFIAVMDQRLAEANYLAGDAFSAADIAGYAFVDFAAWVKLKPGPELEHLANWREAISKRPSASA</sequence>
<dbReference type="InterPro" id="IPR036249">
    <property type="entry name" value="Thioredoxin-like_sf"/>
</dbReference>
<dbReference type="InterPro" id="IPR010987">
    <property type="entry name" value="Glutathione-S-Trfase_C-like"/>
</dbReference>
<dbReference type="PROSITE" id="PS50404">
    <property type="entry name" value="GST_NTER"/>
    <property type="match status" value="1"/>
</dbReference>
<dbReference type="STRING" id="144026.SAMN04488568_12034"/>
<dbReference type="Gene3D" id="1.20.1050.10">
    <property type="match status" value="1"/>
</dbReference>
<dbReference type="SFLD" id="SFLDS00019">
    <property type="entry name" value="Glutathione_Transferase_(cytos"/>
    <property type="match status" value="1"/>
</dbReference>
<dbReference type="AlphaFoldDB" id="A0A1G9VPV7"/>
<keyword evidence="3" id="KW-0808">Transferase</keyword>
<dbReference type="OrthoDB" id="9794721at2"/>
<evidence type="ECO:0000259" key="1">
    <source>
        <dbReference type="PROSITE" id="PS50404"/>
    </source>
</evidence>
<dbReference type="SUPFAM" id="SSF47616">
    <property type="entry name" value="GST C-terminal domain-like"/>
    <property type="match status" value="1"/>
</dbReference>
<name>A0A1G9VPV7_9PROT</name>
<dbReference type="Pfam" id="PF13409">
    <property type="entry name" value="GST_N_2"/>
    <property type="match status" value="1"/>
</dbReference>
<dbReference type="SUPFAM" id="SSF52833">
    <property type="entry name" value="Thioredoxin-like"/>
    <property type="match status" value="1"/>
</dbReference>
<feature type="domain" description="GST N-terminal" evidence="1">
    <location>
        <begin position="1"/>
        <end position="81"/>
    </location>
</feature>
<dbReference type="InterPro" id="IPR004045">
    <property type="entry name" value="Glutathione_S-Trfase_N"/>
</dbReference>
<dbReference type="PANTHER" id="PTHR44051">
    <property type="entry name" value="GLUTATHIONE S-TRANSFERASE-RELATED"/>
    <property type="match status" value="1"/>
</dbReference>
<dbReference type="EMBL" id="FNHG01000020">
    <property type="protein sequence ID" value="SDM74103.1"/>
    <property type="molecule type" value="Genomic_DNA"/>
</dbReference>
<dbReference type="SFLD" id="SFLDG00358">
    <property type="entry name" value="Main_(cytGST)"/>
    <property type="match status" value="1"/>
</dbReference>
<dbReference type="InterPro" id="IPR036282">
    <property type="entry name" value="Glutathione-S-Trfase_C_sf"/>
</dbReference>
<proteinExistence type="predicted"/>
<feature type="domain" description="GST C-terminal" evidence="2">
    <location>
        <begin position="86"/>
        <end position="209"/>
    </location>
</feature>
<evidence type="ECO:0000313" key="4">
    <source>
        <dbReference type="Proteomes" id="UP000199759"/>
    </source>
</evidence>
<dbReference type="PANTHER" id="PTHR44051:SF19">
    <property type="entry name" value="DISULFIDE-BOND OXIDOREDUCTASE YFCG"/>
    <property type="match status" value="1"/>
</dbReference>
<dbReference type="Gene3D" id="3.40.30.10">
    <property type="entry name" value="Glutaredoxin"/>
    <property type="match status" value="1"/>
</dbReference>
<gene>
    <name evidence="3" type="ORF">SAMN04488568_12034</name>
</gene>
<evidence type="ECO:0000313" key="3">
    <source>
        <dbReference type="EMBL" id="SDM74103.1"/>
    </source>
</evidence>
<dbReference type="Pfam" id="PF00043">
    <property type="entry name" value="GST_C"/>
    <property type="match status" value="1"/>
</dbReference>
<protein>
    <submittedName>
        <fullName evidence="3">Glutathione S-transferase</fullName>
    </submittedName>
</protein>
<dbReference type="CDD" id="cd03051">
    <property type="entry name" value="GST_N_GTT2_like"/>
    <property type="match status" value="1"/>
</dbReference>
<dbReference type="GO" id="GO:0016740">
    <property type="term" value="F:transferase activity"/>
    <property type="evidence" value="ECO:0007669"/>
    <property type="project" value="UniProtKB-KW"/>
</dbReference>
<keyword evidence="4" id="KW-1185">Reference proteome</keyword>
<accession>A0A1G9VPV7</accession>
<dbReference type="RefSeq" id="WP_091771530.1">
    <property type="nucleotide sequence ID" value="NZ_FNHG01000020.1"/>
</dbReference>
<dbReference type="PROSITE" id="PS50405">
    <property type="entry name" value="GST_CTER"/>
    <property type="match status" value="1"/>
</dbReference>
<dbReference type="InterPro" id="IPR034345">
    <property type="entry name" value="Gtt2-like_N"/>
</dbReference>
<dbReference type="Proteomes" id="UP000199759">
    <property type="component" value="Unassembled WGS sequence"/>
</dbReference>